<keyword evidence="1 5" id="KW-0963">Cytoplasm</keyword>
<dbReference type="InterPro" id="IPR020579">
    <property type="entry name" value="Exonuc_VII_lsu_C"/>
</dbReference>
<dbReference type="InterPro" id="IPR025824">
    <property type="entry name" value="OB-fold_nuc-bd_dom"/>
</dbReference>
<comment type="caution">
    <text evidence="8">The sequence shown here is derived from an EMBL/GenBank/DDBJ whole genome shotgun (WGS) entry which is preliminary data.</text>
</comment>
<dbReference type="NCBIfam" id="TIGR00237">
    <property type="entry name" value="xseA"/>
    <property type="match status" value="1"/>
</dbReference>
<evidence type="ECO:0000256" key="3">
    <source>
        <dbReference type="ARBA" id="ARBA00022801"/>
    </source>
</evidence>
<dbReference type="PANTHER" id="PTHR30008:SF0">
    <property type="entry name" value="EXODEOXYRIBONUCLEASE 7 LARGE SUBUNIT"/>
    <property type="match status" value="1"/>
</dbReference>
<dbReference type="InterPro" id="IPR003753">
    <property type="entry name" value="Exonuc_VII_L"/>
</dbReference>
<evidence type="ECO:0000256" key="4">
    <source>
        <dbReference type="ARBA" id="ARBA00022839"/>
    </source>
</evidence>
<dbReference type="RefSeq" id="WP_119534201.1">
    <property type="nucleotide sequence ID" value="NZ_NRJF01000034.1"/>
</dbReference>
<feature type="domain" description="Exonuclease VII large subunit C-terminal" evidence="6">
    <location>
        <begin position="158"/>
        <end position="439"/>
    </location>
</feature>
<dbReference type="GO" id="GO:0003676">
    <property type="term" value="F:nucleic acid binding"/>
    <property type="evidence" value="ECO:0007669"/>
    <property type="project" value="InterPro"/>
</dbReference>
<comment type="subunit">
    <text evidence="5">Heterooligomer composed of large and small subunits.</text>
</comment>
<dbReference type="EC" id="3.1.11.6" evidence="5"/>
<keyword evidence="9" id="KW-1185">Reference proteome</keyword>
<dbReference type="HAMAP" id="MF_00378">
    <property type="entry name" value="Exonuc_7_L"/>
    <property type="match status" value="1"/>
</dbReference>
<protein>
    <recommendedName>
        <fullName evidence="5">Exodeoxyribonuclease 7 large subunit</fullName>
        <ecNumber evidence="5">3.1.11.6</ecNumber>
    </recommendedName>
    <alternativeName>
        <fullName evidence="5">Exodeoxyribonuclease VII large subunit</fullName>
        <shortName evidence="5">Exonuclease VII large subunit</shortName>
    </alternativeName>
</protein>
<comment type="subcellular location">
    <subcellularLocation>
        <location evidence="5">Cytoplasm</location>
    </subcellularLocation>
</comment>
<comment type="function">
    <text evidence="5">Bidirectionally degrades single-stranded DNA into large acid-insoluble oligonucleotides, which are then degraded further into small acid-soluble oligonucleotides.</text>
</comment>
<dbReference type="Pfam" id="PF02601">
    <property type="entry name" value="Exonuc_VII_L"/>
    <property type="match status" value="1"/>
</dbReference>
<feature type="domain" description="OB-fold nucleic acid binding" evidence="7">
    <location>
        <begin position="27"/>
        <end position="130"/>
    </location>
</feature>
<reference evidence="8 9" key="1">
    <citation type="submission" date="2017-08" db="EMBL/GenBank/DDBJ databases">
        <title>Reclassification of Bisgaard taxon 37 and 44.</title>
        <authorList>
            <person name="Christensen H."/>
        </authorList>
    </citation>
    <scope>NUCLEOTIDE SEQUENCE [LARGE SCALE GENOMIC DNA]</scope>
    <source>
        <strain evidence="8 9">EEAB3T1</strain>
    </source>
</reference>
<evidence type="ECO:0000259" key="6">
    <source>
        <dbReference type="Pfam" id="PF02601"/>
    </source>
</evidence>
<dbReference type="GO" id="GO:0009318">
    <property type="term" value="C:exodeoxyribonuclease VII complex"/>
    <property type="evidence" value="ECO:0007669"/>
    <property type="project" value="UniProtKB-UniRule"/>
</dbReference>
<evidence type="ECO:0000256" key="1">
    <source>
        <dbReference type="ARBA" id="ARBA00022490"/>
    </source>
</evidence>
<proteinExistence type="inferred from homology"/>
<comment type="catalytic activity">
    <reaction evidence="5">
        <text>Exonucleolytic cleavage in either 5'- to 3'- or 3'- to 5'-direction to yield nucleoside 5'-phosphates.</text>
        <dbReference type="EC" id="3.1.11.6"/>
    </reaction>
</comment>
<evidence type="ECO:0000259" key="7">
    <source>
        <dbReference type="Pfam" id="PF13742"/>
    </source>
</evidence>
<keyword evidence="3 5" id="KW-0378">Hydrolase</keyword>
<dbReference type="OrthoDB" id="9802795at2"/>
<dbReference type="GO" id="GO:0006308">
    <property type="term" value="P:DNA catabolic process"/>
    <property type="evidence" value="ECO:0007669"/>
    <property type="project" value="UniProtKB-UniRule"/>
</dbReference>
<evidence type="ECO:0000256" key="2">
    <source>
        <dbReference type="ARBA" id="ARBA00022722"/>
    </source>
</evidence>
<dbReference type="EMBL" id="NRJF01000034">
    <property type="protein sequence ID" value="RIY37840.1"/>
    <property type="molecule type" value="Genomic_DNA"/>
</dbReference>
<dbReference type="AlphaFoldDB" id="A0A3A1YLG1"/>
<keyword evidence="4 5" id="KW-0269">Exonuclease</keyword>
<dbReference type="GO" id="GO:0008855">
    <property type="term" value="F:exodeoxyribonuclease VII activity"/>
    <property type="evidence" value="ECO:0007669"/>
    <property type="project" value="UniProtKB-UniRule"/>
</dbReference>
<gene>
    <name evidence="5 8" type="primary">xseA</name>
    <name evidence="8" type="ORF">CKF59_01415</name>
</gene>
<accession>A0A3A1YLG1</accession>
<evidence type="ECO:0000256" key="5">
    <source>
        <dbReference type="HAMAP-Rule" id="MF_00378"/>
    </source>
</evidence>
<dbReference type="GO" id="GO:0005737">
    <property type="term" value="C:cytoplasm"/>
    <property type="evidence" value="ECO:0007669"/>
    <property type="project" value="UniProtKB-SubCell"/>
</dbReference>
<evidence type="ECO:0000313" key="9">
    <source>
        <dbReference type="Proteomes" id="UP000265964"/>
    </source>
</evidence>
<evidence type="ECO:0000313" key="8">
    <source>
        <dbReference type="EMBL" id="RIY37840.1"/>
    </source>
</evidence>
<dbReference type="CDD" id="cd04489">
    <property type="entry name" value="ExoVII_LU_OBF"/>
    <property type="match status" value="1"/>
</dbReference>
<dbReference type="Pfam" id="PF13742">
    <property type="entry name" value="tRNA_anti_2"/>
    <property type="match status" value="1"/>
</dbReference>
<name>A0A3A1YLG1_9GAMM</name>
<keyword evidence="2 5" id="KW-0540">Nuclease</keyword>
<dbReference type="Proteomes" id="UP000265964">
    <property type="component" value="Unassembled WGS sequence"/>
</dbReference>
<organism evidence="8 9">
    <name type="scientific">Psittacicella gerlachiana</name>
    <dbReference type="NCBI Taxonomy" id="2028574"/>
    <lineage>
        <taxon>Bacteria</taxon>
        <taxon>Pseudomonadati</taxon>
        <taxon>Pseudomonadota</taxon>
        <taxon>Gammaproteobacteria</taxon>
        <taxon>Pasteurellales</taxon>
        <taxon>Psittacicellaceae</taxon>
        <taxon>Psittacicella</taxon>
    </lineage>
</organism>
<dbReference type="PANTHER" id="PTHR30008">
    <property type="entry name" value="EXODEOXYRIBONUCLEASE 7 LARGE SUBUNIT"/>
    <property type="match status" value="1"/>
</dbReference>
<comment type="similarity">
    <text evidence="5">Belongs to the XseA family.</text>
</comment>
<sequence length="635" mass="73620">MEFEKDFTEIEIEEQIVTPVKPTIKPISVSHLLKKVQENFRERFWGVYLVAEISSLKYSGRHAYLTFKDTENDAMLNATLWNYQFSFEEFARKTGCQVSDFVEGATVEVYGEMTVYEPRGSMQLNISKMRIAGGMGEQLTRIQKIKEFILSNNWHLPQFKKAIPKFPHTVGIISSSNAAGVKDMLNVFKVEAPDIKIVIYECNVQGAKAVKSIVKSLSRANEEQRCDLLIIGRGGGAFEDLLAFSDLEVVEAVFNSQIPIISAVGHEIDNPLTDLVADAFCVTPTAAAKLVCHGRVEYRIFLRNVKQTIEVLKNNYFARRLQVLQNLDQRVSYLDPQRKFLTYINQFQDYLRKLDYILFNSLRHKQIVIGQTYAKLESIWQGNINYFLKLSGDYKSKVETYNPVVIVERQQQYLYYLCDRLNQVVEKKLEQKSALIKSIDYNLTQRVERDLFFKQKGLEFLKNKLESYNLRGSLQREKTNLQVLSHGMQKLVETQIRQKDYSLQLINSRLKQINIQYKLNQYLLLTTKLKQQLDNLLAKQLRQKANKLSYLLQRIEINNPKLPLSRGYAMLVDQNNRPLTSISQIQNSQKVEVIMQDGSFEAQAYEIKNQSSFSQLIESQDKIERLKNILEQLKQ</sequence>